<reference evidence="9" key="1">
    <citation type="submission" date="2018-01" db="EMBL/GenBank/DDBJ databases">
        <authorList>
            <person name="Mao J.F."/>
        </authorList>
    </citation>
    <scope>NUCLEOTIDE SEQUENCE</scope>
    <source>
        <strain evidence="9">Huo1</strain>
        <tissue evidence="9">Leaf</tissue>
    </source>
</reference>
<evidence type="ECO:0000313" key="9">
    <source>
        <dbReference type="EMBL" id="KAG6429947.1"/>
    </source>
</evidence>
<dbReference type="PANTHER" id="PTHR31752:SF2">
    <property type="entry name" value="AUXIN EFFLUX CARRIER COMPONENT 5"/>
    <property type="match status" value="1"/>
</dbReference>
<feature type="transmembrane region" description="Helical" evidence="8">
    <location>
        <begin position="9"/>
        <end position="27"/>
    </location>
</feature>
<evidence type="ECO:0000256" key="3">
    <source>
        <dbReference type="ARBA" id="ARBA00022448"/>
    </source>
</evidence>
<accession>A0A8X9A4Z3</accession>
<proteinExistence type="inferred from homology"/>
<protein>
    <recommendedName>
        <fullName evidence="11">Auxin efflux carrier family</fullName>
    </recommendedName>
</protein>
<comment type="subcellular location">
    <subcellularLocation>
        <location evidence="1">Membrane</location>
        <topology evidence="1">Multi-pass membrane protein</topology>
    </subcellularLocation>
</comment>
<name>A0A8X9A4Z3_SALSN</name>
<dbReference type="GO" id="GO:0009926">
    <property type="term" value="P:auxin polar transport"/>
    <property type="evidence" value="ECO:0007669"/>
    <property type="project" value="TreeGrafter"/>
</dbReference>
<keyword evidence="5 8" id="KW-1133">Transmembrane helix</keyword>
<evidence type="ECO:0008006" key="11">
    <source>
        <dbReference type="Google" id="ProtNLM"/>
    </source>
</evidence>
<keyword evidence="6 8" id="KW-0472">Membrane</keyword>
<dbReference type="InterPro" id="IPR004776">
    <property type="entry name" value="Mem_transp_PIN-like"/>
</dbReference>
<dbReference type="Pfam" id="PF03547">
    <property type="entry name" value="Mem_trans"/>
    <property type="match status" value="1"/>
</dbReference>
<dbReference type="GO" id="GO:0009734">
    <property type="term" value="P:auxin-activated signaling pathway"/>
    <property type="evidence" value="ECO:0007669"/>
    <property type="project" value="UniProtKB-KW"/>
</dbReference>
<evidence type="ECO:0000256" key="7">
    <source>
        <dbReference type="ARBA" id="ARBA00023294"/>
    </source>
</evidence>
<sequence>MFKPDQCDAINRFNCYFIIPFFIFQFTSGVDPYAMNFRFLAEDVVAKAIAAIALALWAKFAKKSSFAWVITSFNLSSFNNTLVVGVPLLKGSGFKFEIGVDHSRADGEGGSEERRRNSVMGWRISAFGNEMEPKDHLRFCFYC</sequence>
<evidence type="ECO:0000256" key="8">
    <source>
        <dbReference type="SAM" id="Phobius"/>
    </source>
</evidence>
<keyword evidence="3" id="KW-0813">Transport</keyword>
<gene>
    <name evidence="9" type="ORF">SASPL_108004</name>
</gene>
<dbReference type="PANTHER" id="PTHR31752">
    <property type="entry name" value="AUXIN EFFLUX CARRIER COMPONENT 1B-RELATED"/>
    <property type="match status" value="1"/>
</dbReference>
<dbReference type="InterPro" id="IPR051107">
    <property type="entry name" value="Auxin_Efflux_Carrier"/>
</dbReference>
<keyword evidence="4 8" id="KW-0812">Transmembrane</keyword>
<dbReference type="GO" id="GO:0005783">
    <property type="term" value="C:endoplasmic reticulum"/>
    <property type="evidence" value="ECO:0007669"/>
    <property type="project" value="TreeGrafter"/>
</dbReference>
<organism evidence="9">
    <name type="scientific">Salvia splendens</name>
    <name type="common">Scarlet sage</name>
    <dbReference type="NCBI Taxonomy" id="180675"/>
    <lineage>
        <taxon>Eukaryota</taxon>
        <taxon>Viridiplantae</taxon>
        <taxon>Streptophyta</taxon>
        <taxon>Embryophyta</taxon>
        <taxon>Tracheophyta</taxon>
        <taxon>Spermatophyta</taxon>
        <taxon>Magnoliopsida</taxon>
        <taxon>eudicotyledons</taxon>
        <taxon>Gunneridae</taxon>
        <taxon>Pentapetalae</taxon>
        <taxon>asterids</taxon>
        <taxon>lamiids</taxon>
        <taxon>Lamiales</taxon>
        <taxon>Lamiaceae</taxon>
        <taxon>Nepetoideae</taxon>
        <taxon>Mentheae</taxon>
        <taxon>Salviinae</taxon>
        <taxon>Salvia</taxon>
        <taxon>Salvia subgen. Calosphace</taxon>
        <taxon>core Calosphace</taxon>
    </lineage>
</organism>
<keyword evidence="10" id="KW-1185">Reference proteome</keyword>
<dbReference type="AlphaFoldDB" id="A0A8X9A4Z3"/>
<dbReference type="GO" id="GO:0005886">
    <property type="term" value="C:plasma membrane"/>
    <property type="evidence" value="ECO:0007669"/>
    <property type="project" value="TreeGrafter"/>
</dbReference>
<comment type="similarity">
    <text evidence="2">Belongs to the auxin efflux carrier (TC 2.A.69.1) family.</text>
</comment>
<evidence type="ECO:0000256" key="5">
    <source>
        <dbReference type="ARBA" id="ARBA00022989"/>
    </source>
</evidence>
<evidence type="ECO:0000256" key="6">
    <source>
        <dbReference type="ARBA" id="ARBA00023136"/>
    </source>
</evidence>
<evidence type="ECO:0000256" key="1">
    <source>
        <dbReference type="ARBA" id="ARBA00004141"/>
    </source>
</evidence>
<evidence type="ECO:0000313" key="10">
    <source>
        <dbReference type="Proteomes" id="UP000298416"/>
    </source>
</evidence>
<dbReference type="Proteomes" id="UP000298416">
    <property type="component" value="Unassembled WGS sequence"/>
</dbReference>
<feature type="transmembrane region" description="Helical" evidence="8">
    <location>
        <begin position="39"/>
        <end position="58"/>
    </location>
</feature>
<dbReference type="GO" id="GO:0010329">
    <property type="term" value="F:auxin efflux transmembrane transporter activity"/>
    <property type="evidence" value="ECO:0007669"/>
    <property type="project" value="TreeGrafter"/>
</dbReference>
<comment type="caution">
    <text evidence="9">The sequence shown here is derived from an EMBL/GenBank/DDBJ whole genome shotgun (WGS) entry which is preliminary data.</text>
</comment>
<evidence type="ECO:0000256" key="4">
    <source>
        <dbReference type="ARBA" id="ARBA00022692"/>
    </source>
</evidence>
<keyword evidence="7" id="KW-0927">Auxin signaling pathway</keyword>
<dbReference type="EMBL" id="PNBA02000003">
    <property type="protein sequence ID" value="KAG6429947.1"/>
    <property type="molecule type" value="Genomic_DNA"/>
</dbReference>
<reference evidence="9" key="2">
    <citation type="submission" date="2020-08" db="EMBL/GenBank/DDBJ databases">
        <title>Plant Genome Project.</title>
        <authorList>
            <person name="Zhang R.-G."/>
        </authorList>
    </citation>
    <scope>NUCLEOTIDE SEQUENCE</scope>
    <source>
        <strain evidence="9">Huo1</strain>
        <tissue evidence="9">Leaf</tissue>
    </source>
</reference>
<evidence type="ECO:0000256" key="2">
    <source>
        <dbReference type="ARBA" id="ARBA00009177"/>
    </source>
</evidence>